<dbReference type="InterPro" id="IPR004654">
    <property type="entry name" value="ROK_glcA"/>
</dbReference>
<proteinExistence type="inferred from homology"/>
<dbReference type="GO" id="GO:0005524">
    <property type="term" value="F:ATP binding"/>
    <property type="evidence" value="ECO:0007669"/>
    <property type="project" value="UniProtKB-KW"/>
</dbReference>
<dbReference type="RefSeq" id="WP_123221348.1">
    <property type="nucleotide sequence ID" value="NZ_RJSF01000005.1"/>
</dbReference>
<dbReference type="SUPFAM" id="SSF53067">
    <property type="entry name" value="Actin-like ATPase domain"/>
    <property type="match status" value="1"/>
</dbReference>
<keyword evidence="6 10" id="KW-0418">Kinase</keyword>
<dbReference type="PROSITE" id="PS01125">
    <property type="entry name" value="ROK"/>
    <property type="match status" value="1"/>
</dbReference>
<dbReference type="PANTHER" id="PTHR18964:SF173">
    <property type="entry name" value="GLUCOKINASE"/>
    <property type="match status" value="1"/>
</dbReference>
<evidence type="ECO:0000256" key="3">
    <source>
        <dbReference type="ARBA" id="ARBA00014701"/>
    </source>
</evidence>
<keyword evidence="11" id="KW-1185">Reference proteome</keyword>
<comment type="similarity">
    <text evidence="1">Belongs to the ROK (NagC/XylR) family.</text>
</comment>
<comment type="caution">
    <text evidence="10">The sequence shown here is derived from an EMBL/GenBank/DDBJ whole genome shotgun (WGS) entry which is preliminary data.</text>
</comment>
<dbReference type="GO" id="GO:0005737">
    <property type="term" value="C:cytoplasm"/>
    <property type="evidence" value="ECO:0007669"/>
    <property type="project" value="InterPro"/>
</dbReference>
<dbReference type="InterPro" id="IPR043129">
    <property type="entry name" value="ATPase_NBD"/>
</dbReference>
<dbReference type="InterPro" id="IPR049874">
    <property type="entry name" value="ROK_cs"/>
</dbReference>
<dbReference type="GO" id="GO:0006096">
    <property type="term" value="P:glycolytic process"/>
    <property type="evidence" value="ECO:0007669"/>
    <property type="project" value="InterPro"/>
</dbReference>
<evidence type="ECO:0000256" key="2">
    <source>
        <dbReference type="ARBA" id="ARBA00012323"/>
    </source>
</evidence>
<keyword evidence="7" id="KW-0067">ATP-binding</keyword>
<evidence type="ECO:0000256" key="1">
    <source>
        <dbReference type="ARBA" id="ARBA00006479"/>
    </source>
</evidence>
<keyword evidence="5" id="KW-0547">Nucleotide-binding</keyword>
<accession>A0A3N0GX56</accession>
<evidence type="ECO:0000256" key="8">
    <source>
        <dbReference type="ARBA" id="ARBA00032386"/>
    </source>
</evidence>
<evidence type="ECO:0000256" key="7">
    <source>
        <dbReference type="ARBA" id="ARBA00022840"/>
    </source>
</evidence>
<name>A0A3N0GX56_9ACTN</name>
<organism evidence="10 11">
    <name type="scientific">Nocardioides pocheonensis</name>
    <dbReference type="NCBI Taxonomy" id="661485"/>
    <lineage>
        <taxon>Bacteria</taxon>
        <taxon>Bacillati</taxon>
        <taxon>Actinomycetota</taxon>
        <taxon>Actinomycetes</taxon>
        <taxon>Propionibacteriales</taxon>
        <taxon>Nocardioidaceae</taxon>
        <taxon>Nocardioides</taxon>
    </lineage>
</organism>
<dbReference type="AlphaFoldDB" id="A0A3N0GX56"/>
<dbReference type="PANTHER" id="PTHR18964">
    <property type="entry name" value="ROK (REPRESSOR, ORF, KINASE) FAMILY"/>
    <property type="match status" value="1"/>
</dbReference>
<dbReference type="NCBIfam" id="TIGR00744">
    <property type="entry name" value="ROK_glcA_fam"/>
    <property type="match status" value="1"/>
</dbReference>
<evidence type="ECO:0000313" key="11">
    <source>
        <dbReference type="Proteomes" id="UP000279994"/>
    </source>
</evidence>
<gene>
    <name evidence="10" type="ORF">EFL26_02665</name>
</gene>
<dbReference type="EC" id="2.7.1.2" evidence="2"/>
<evidence type="ECO:0000256" key="6">
    <source>
        <dbReference type="ARBA" id="ARBA00022777"/>
    </source>
</evidence>
<evidence type="ECO:0000313" key="10">
    <source>
        <dbReference type="EMBL" id="RNM17009.1"/>
    </source>
</evidence>
<evidence type="ECO:0000256" key="5">
    <source>
        <dbReference type="ARBA" id="ARBA00022741"/>
    </source>
</evidence>
<dbReference type="Pfam" id="PF00480">
    <property type="entry name" value="ROK"/>
    <property type="match status" value="1"/>
</dbReference>
<dbReference type="Proteomes" id="UP000279994">
    <property type="component" value="Unassembled WGS sequence"/>
</dbReference>
<dbReference type="OrthoDB" id="9810372at2"/>
<dbReference type="GO" id="GO:0004340">
    <property type="term" value="F:glucokinase activity"/>
    <property type="evidence" value="ECO:0007669"/>
    <property type="project" value="UniProtKB-EC"/>
</dbReference>
<dbReference type="EMBL" id="RJSF01000005">
    <property type="protein sequence ID" value="RNM17009.1"/>
    <property type="molecule type" value="Genomic_DNA"/>
</dbReference>
<protein>
    <recommendedName>
        <fullName evidence="3">Glucokinase</fullName>
        <ecNumber evidence="2">2.7.1.2</ecNumber>
    </recommendedName>
    <alternativeName>
        <fullName evidence="8">Glucose kinase</fullName>
    </alternativeName>
</protein>
<feature type="compositionally biased region" description="Basic residues" evidence="9">
    <location>
        <begin position="330"/>
        <end position="350"/>
    </location>
</feature>
<reference evidence="10 11" key="1">
    <citation type="submission" date="2018-11" db="EMBL/GenBank/DDBJ databases">
        <authorList>
            <person name="Li F."/>
        </authorList>
    </citation>
    <scope>NUCLEOTIDE SEQUENCE [LARGE SCALE GENOMIC DNA]</scope>
    <source>
        <strain evidence="10 11">Gsoil 818</strain>
    </source>
</reference>
<keyword evidence="4 10" id="KW-0808">Transferase</keyword>
<feature type="region of interest" description="Disordered" evidence="9">
    <location>
        <begin position="330"/>
        <end position="363"/>
    </location>
</feature>
<evidence type="ECO:0000256" key="9">
    <source>
        <dbReference type="SAM" id="MobiDB-lite"/>
    </source>
</evidence>
<sequence>MSDVPIRRVRPSRWEPLTVGIDIGGTKVMAGVVDGSGTVLAVEQRPTLGHDVQAVEDTIVDVVRGFATRYDVAAVGIGAAGFVDATRSVVMFSPHLEWRREPLRARVADRLRVPVVVDNDANAAALAESRFGAGRGHRFVLCVTLGTGIGGALVLDQRVYRGANGMAGEFGHMQVVPQGHRCECGNRGCWEQYASGNALVRDAREMVRANSPMAHHLRALVDGDADALQGPQITEAAREGDPLSIELIGDVGTWLGVGLAGLTAAFDPHCIIIGGGLSAAGDLLVVPTRQAFARSLTGRGHRAEPLITAAELGPQAGFVGAADMARSAARRSRKVRVRRTRERTRTPRRLLRAERSWNSPGAS</sequence>
<dbReference type="InterPro" id="IPR000600">
    <property type="entry name" value="ROK"/>
</dbReference>
<evidence type="ECO:0000256" key="4">
    <source>
        <dbReference type="ARBA" id="ARBA00022679"/>
    </source>
</evidence>
<dbReference type="Gene3D" id="3.30.420.40">
    <property type="match status" value="2"/>
</dbReference>